<dbReference type="Proteomes" id="UP000032304">
    <property type="component" value="Chromosome 9"/>
</dbReference>
<dbReference type="eggNOG" id="ENOG502R7TZ">
    <property type="taxonomic scope" value="Eukaryota"/>
</dbReference>
<feature type="region of interest" description="Disordered" evidence="1">
    <location>
        <begin position="22"/>
        <end position="47"/>
    </location>
</feature>
<keyword evidence="4" id="KW-1185">Reference proteome</keyword>
<dbReference type="PANTHER" id="PTHR36063">
    <property type="entry name" value="ARABIDOPSIS THALIANA GENOMIC DNA, CHROMOSOME 5, P1 CLONE:MOK16"/>
    <property type="match status" value="1"/>
</dbReference>
<reference evidence="3 5" key="2">
    <citation type="journal article" date="2019" name="Genome Biol. Evol.">
        <title>Insights into the evolution of the New World diploid cottons (Gossypium, subgenus Houzingenia) based on genome sequencing.</title>
        <authorList>
            <person name="Grover C.E."/>
            <person name="Arick M.A. 2nd"/>
            <person name="Thrash A."/>
            <person name="Conover J.L."/>
            <person name="Sanders W.S."/>
            <person name="Peterson D.G."/>
            <person name="Frelichowski J.E."/>
            <person name="Scheffler J.A."/>
            <person name="Scheffler B.E."/>
            <person name="Wendel J.F."/>
        </authorList>
    </citation>
    <scope>NUCLEOTIDE SEQUENCE [LARGE SCALE GENOMIC DNA]</scope>
    <source>
        <strain evidence="3">8</strain>
        <tissue evidence="3">Leaf</tissue>
    </source>
</reference>
<evidence type="ECO:0000313" key="4">
    <source>
        <dbReference type="Proteomes" id="UP000032304"/>
    </source>
</evidence>
<dbReference type="Proteomes" id="UP000593578">
    <property type="component" value="Unassembled WGS sequence"/>
</dbReference>
<protein>
    <submittedName>
        <fullName evidence="2">Uncharacterized protein</fullName>
    </submittedName>
</protein>
<sequence length="47" mass="5281">MGKEMRHLSSWVEVAPPLLISPLRNRTSNSPVLETITEDEAEDSNDD</sequence>
<evidence type="ECO:0000313" key="2">
    <source>
        <dbReference type="EMBL" id="KJB62458.1"/>
    </source>
</evidence>
<reference evidence="2 4" key="1">
    <citation type="journal article" date="2012" name="Nature">
        <title>Repeated polyploidization of Gossypium genomes and the evolution of spinnable cotton fibres.</title>
        <authorList>
            <person name="Paterson A.H."/>
            <person name="Wendel J.F."/>
            <person name="Gundlach H."/>
            <person name="Guo H."/>
            <person name="Jenkins J."/>
            <person name="Jin D."/>
            <person name="Llewellyn D."/>
            <person name="Showmaker K.C."/>
            <person name="Shu S."/>
            <person name="Udall J."/>
            <person name="Yoo M.J."/>
            <person name="Byers R."/>
            <person name="Chen W."/>
            <person name="Doron-Faigenboim A."/>
            <person name="Duke M.V."/>
            <person name="Gong L."/>
            <person name="Grimwood J."/>
            <person name="Grover C."/>
            <person name="Grupp K."/>
            <person name="Hu G."/>
            <person name="Lee T.H."/>
            <person name="Li J."/>
            <person name="Lin L."/>
            <person name="Liu T."/>
            <person name="Marler B.S."/>
            <person name="Page J.T."/>
            <person name="Roberts A.W."/>
            <person name="Romanel E."/>
            <person name="Sanders W.S."/>
            <person name="Szadkowski E."/>
            <person name="Tan X."/>
            <person name="Tang H."/>
            <person name="Xu C."/>
            <person name="Wang J."/>
            <person name="Wang Z."/>
            <person name="Zhang D."/>
            <person name="Zhang L."/>
            <person name="Ashrafi H."/>
            <person name="Bedon F."/>
            <person name="Bowers J.E."/>
            <person name="Brubaker C.L."/>
            <person name="Chee P.W."/>
            <person name="Das S."/>
            <person name="Gingle A.R."/>
            <person name="Haigler C.H."/>
            <person name="Harker D."/>
            <person name="Hoffmann L.V."/>
            <person name="Hovav R."/>
            <person name="Jones D.C."/>
            <person name="Lemke C."/>
            <person name="Mansoor S."/>
            <person name="ur Rahman M."/>
            <person name="Rainville L.N."/>
            <person name="Rambani A."/>
            <person name="Reddy U.K."/>
            <person name="Rong J.K."/>
            <person name="Saranga Y."/>
            <person name="Scheffler B.E."/>
            <person name="Scheffler J.A."/>
            <person name="Stelly D.M."/>
            <person name="Triplett B.A."/>
            <person name="Van Deynze A."/>
            <person name="Vaslin M.F."/>
            <person name="Waghmare V.N."/>
            <person name="Walford S.A."/>
            <person name="Wright R.J."/>
            <person name="Zaki E.A."/>
            <person name="Zhang T."/>
            <person name="Dennis E.S."/>
            <person name="Mayer K.F."/>
            <person name="Peterson D.G."/>
            <person name="Rokhsar D.S."/>
            <person name="Wang X."/>
            <person name="Schmutz J."/>
        </authorList>
    </citation>
    <scope>NUCLEOTIDE SEQUENCE [LARGE SCALE GENOMIC DNA]</scope>
</reference>
<dbReference type="Gramene" id="KJB62458">
    <property type="protein sequence ID" value="KJB62458"/>
    <property type="gene ID" value="B456_009G418000"/>
</dbReference>
<name>A0A0D2SH20_GOSRA</name>
<feature type="compositionally biased region" description="Acidic residues" evidence="1">
    <location>
        <begin position="36"/>
        <end position="47"/>
    </location>
</feature>
<evidence type="ECO:0000313" key="5">
    <source>
        <dbReference type="Proteomes" id="UP000593578"/>
    </source>
</evidence>
<organism evidence="2 4">
    <name type="scientific">Gossypium raimondii</name>
    <name type="common">Peruvian cotton</name>
    <name type="synonym">Gossypium klotzschianum subsp. raimondii</name>
    <dbReference type="NCBI Taxonomy" id="29730"/>
    <lineage>
        <taxon>Eukaryota</taxon>
        <taxon>Viridiplantae</taxon>
        <taxon>Streptophyta</taxon>
        <taxon>Embryophyta</taxon>
        <taxon>Tracheophyta</taxon>
        <taxon>Spermatophyta</taxon>
        <taxon>Magnoliopsida</taxon>
        <taxon>eudicotyledons</taxon>
        <taxon>Gunneridae</taxon>
        <taxon>Pentapetalae</taxon>
        <taxon>rosids</taxon>
        <taxon>malvids</taxon>
        <taxon>Malvales</taxon>
        <taxon>Malvaceae</taxon>
        <taxon>Malvoideae</taxon>
        <taxon>Gossypium</taxon>
    </lineage>
</organism>
<dbReference type="EMBL" id="CM001748">
    <property type="protein sequence ID" value="KJB62458.1"/>
    <property type="molecule type" value="Genomic_DNA"/>
</dbReference>
<proteinExistence type="predicted"/>
<evidence type="ECO:0000313" key="3">
    <source>
        <dbReference type="EMBL" id="MBA0596818.1"/>
    </source>
</evidence>
<dbReference type="AlphaFoldDB" id="A0A0D2SH20"/>
<reference evidence="3" key="3">
    <citation type="submission" date="2020-04" db="EMBL/GenBank/DDBJ databases">
        <authorList>
            <person name="Grover C.E."/>
            <person name="Arick M.A. II"/>
            <person name="Thrash A."/>
            <person name="Conover J.L."/>
            <person name="Sanders W.S."/>
            <person name="Peterson D.G."/>
            <person name="Scheffler J.A."/>
            <person name="Scheffler B.E."/>
            <person name="Wendel J.F."/>
        </authorList>
    </citation>
    <scope>NUCLEOTIDE SEQUENCE</scope>
    <source>
        <strain evidence="3">8</strain>
        <tissue evidence="3">Leaf</tissue>
    </source>
</reference>
<evidence type="ECO:0000256" key="1">
    <source>
        <dbReference type="SAM" id="MobiDB-lite"/>
    </source>
</evidence>
<dbReference type="PANTHER" id="PTHR36063:SF1">
    <property type="entry name" value="ARABIDOPSIS THALIANA GENOMIC DNA, CHROMOSOME 5, P1 CLONE:MOK16"/>
    <property type="match status" value="1"/>
</dbReference>
<dbReference type="EMBL" id="JABEZZ010000009">
    <property type="protein sequence ID" value="MBA0596818.1"/>
    <property type="molecule type" value="Genomic_DNA"/>
</dbReference>
<accession>A0A0D2SH20</accession>
<gene>
    <name evidence="2" type="ORF">B456_009G418000</name>
    <name evidence="3" type="ORF">Gorai_013625</name>
</gene>